<feature type="transmembrane region" description="Helical" evidence="1">
    <location>
        <begin position="200"/>
        <end position="223"/>
    </location>
</feature>
<dbReference type="OrthoDB" id="153483at2"/>
<keyword evidence="1" id="KW-0472">Membrane</keyword>
<feature type="transmembrane region" description="Helical" evidence="1">
    <location>
        <begin position="139"/>
        <end position="162"/>
    </location>
</feature>
<keyword evidence="1" id="KW-1133">Transmembrane helix</keyword>
<dbReference type="EMBL" id="JQCQ01000005">
    <property type="protein sequence ID" value="KRO25902.1"/>
    <property type="molecule type" value="Genomic_DNA"/>
</dbReference>
<evidence type="ECO:0000313" key="2">
    <source>
        <dbReference type="EMBL" id="KRO25902.1"/>
    </source>
</evidence>
<feature type="transmembrane region" description="Helical" evidence="1">
    <location>
        <begin position="107"/>
        <end position="127"/>
    </location>
</feature>
<evidence type="ECO:0000313" key="3">
    <source>
        <dbReference type="Proteomes" id="UP000051249"/>
    </source>
</evidence>
<evidence type="ECO:0008006" key="4">
    <source>
        <dbReference type="Google" id="ProtNLM"/>
    </source>
</evidence>
<dbReference type="AlphaFoldDB" id="A0A0R2NJD5"/>
<dbReference type="Pfam" id="PF13367">
    <property type="entry name" value="PrsW-protease"/>
    <property type="match status" value="1"/>
</dbReference>
<accession>A0A0R2NJD5</accession>
<dbReference type="GO" id="GO:0008233">
    <property type="term" value="F:peptidase activity"/>
    <property type="evidence" value="ECO:0007669"/>
    <property type="project" value="InterPro"/>
</dbReference>
<reference evidence="2 3" key="1">
    <citation type="journal article" date="2015" name="Genome Announc.">
        <title>Expanding the biotechnology potential of lactobacilli through comparative genomics of 213 strains and associated genera.</title>
        <authorList>
            <person name="Sun Z."/>
            <person name="Harris H.M."/>
            <person name="McCann A."/>
            <person name="Guo C."/>
            <person name="Argimon S."/>
            <person name="Zhang W."/>
            <person name="Yang X."/>
            <person name="Jeffery I.B."/>
            <person name="Cooney J.C."/>
            <person name="Kagawa T.F."/>
            <person name="Liu W."/>
            <person name="Song Y."/>
            <person name="Salvetti E."/>
            <person name="Wrobel A."/>
            <person name="Rasinkangas P."/>
            <person name="Parkhill J."/>
            <person name="Rea M.C."/>
            <person name="O'Sullivan O."/>
            <person name="Ritari J."/>
            <person name="Douillard F.P."/>
            <person name="Paul Ross R."/>
            <person name="Yang R."/>
            <person name="Briner A.E."/>
            <person name="Felis G.E."/>
            <person name="de Vos W.M."/>
            <person name="Barrangou R."/>
            <person name="Klaenhammer T.R."/>
            <person name="Caufield P.W."/>
            <person name="Cui Y."/>
            <person name="Zhang H."/>
            <person name="O'Toole P.W."/>
        </authorList>
    </citation>
    <scope>NUCLEOTIDE SEQUENCE [LARGE SCALE GENOMIC DNA]</scope>
    <source>
        <strain evidence="2 3">DSM 23026</strain>
    </source>
</reference>
<dbReference type="PANTHER" id="PTHR36844">
    <property type="entry name" value="PROTEASE PRSW"/>
    <property type="match status" value="1"/>
</dbReference>
<gene>
    <name evidence="2" type="ORF">IV88_GL001437</name>
</gene>
<dbReference type="RefSeq" id="WP_057798302.1">
    <property type="nucleotide sequence ID" value="NZ_BJZZ01000005.1"/>
</dbReference>
<dbReference type="PANTHER" id="PTHR36844:SF1">
    <property type="entry name" value="PROTEASE PRSW"/>
    <property type="match status" value="1"/>
</dbReference>
<name>A0A0R2NJD5_9LACO</name>
<organism evidence="2 3">
    <name type="scientific">Pediococcus argentinicus</name>
    <dbReference type="NCBI Taxonomy" id="480391"/>
    <lineage>
        <taxon>Bacteria</taxon>
        <taxon>Bacillati</taxon>
        <taxon>Bacillota</taxon>
        <taxon>Bacilli</taxon>
        <taxon>Lactobacillales</taxon>
        <taxon>Lactobacillaceae</taxon>
        <taxon>Pediococcus</taxon>
    </lineage>
</organism>
<evidence type="ECO:0000256" key="1">
    <source>
        <dbReference type="SAM" id="Phobius"/>
    </source>
</evidence>
<proteinExistence type="predicted"/>
<keyword evidence="1" id="KW-0812">Transmembrane</keyword>
<keyword evidence="3" id="KW-1185">Reference proteome</keyword>
<feature type="transmembrane region" description="Helical" evidence="1">
    <location>
        <begin position="174"/>
        <end position="193"/>
    </location>
</feature>
<dbReference type="Proteomes" id="UP000051249">
    <property type="component" value="Unassembled WGS sequence"/>
</dbReference>
<dbReference type="PATRIC" id="fig|480391.4.peg.1461"/>
<comment type="caution">
    <text evidence="2">The sequence shown here is derived from an EMBL/GenBank/DDBJ whole genome shotgun (WGS) entry which is preliminary data.</text>
</comment>
<feature type="transmembrane region" description="Helical" evidence="1">
    <location>
        <begin position="301"/>
        <end position="320"/>
    </location>
</feature>
<protein>
    <recommendedName>
        <fullName evidence="4">PrsW family intramembrane metalloprotease</fullName>
    </recommendedName>
</protein>
<feature type="transmembrane region" description="Helical" evidence="1">
    <location>
        <begin position="79"/>
        <end position="101"/>
    </location>
</feature>
<sequence length="336" mass="37919">MKKQAPVRKYHFDMLEQALHEVDEWTGSSDYFKINLKNNFAQVFKRHSKKESDEVFIAGTSDTTPELSDISENEAQPWLFARVFLVLFGAFMGLLALYLLFRSDKAVPGLIFIGSLMVPFSLLVFFFEMNAFKNISIFSVTQIFLIGGVLSLLMTMVLYGLIPVKTNMDFSSALSIGLIEETAKLIIVAYFIWRLNANFILNGLLIGAAIGAGFAVFETSGYAGIYGISTLFDRSWEALGTHTLWSAISGASIVLAKEWRAPIIKGTLAKPRFYLFFGTAVLLHTCWDWNMPIIGHYYAQYWFLIFIAWLVVLALIHAGVREIKMLHQAAKKVEKM</sequence>
<dbReference type="InterPro" id="IPR026898">
    <property type="entry name" value="PrsW"/>
</dbReference>